<dbReference type="InterPro" id="IPR044543">
    <property type="entry name" value="YHJQ-like"/>
</dbReference>
<dbReference type="EMBL" id="CP034465">
    <property type="protein sequence ID" value="AZP03948.1"/>
    <property type="molecule type" value="Genomic_DNA"/>
</dbReference>
<accession>A0A3S9H9A9</accession>
<dbReference type="OrthoDB" id="5396211at2"/>
<evidence type="ECO:0000313" key="2">
    <source>
        <dbReference type="Proteomes" id="UP000273326"/>
    </source>
</evidence>
<dbReference type="CDD" id="cd08026">
    <property type="entry name" value="DUF326"/>
    <property type="match status" value="1"/>
</dbReference>
<keyword evidence="2" id="KW-1185">Reference proteome</keyword>
<protein>
    <submittedName>
        <fullName evidence="1">Four-helix bundle copper-binding protein</fullName>
    </submittedName>
</protein>
<dbReference type="RefSeq" id="WP_126109026.1">
    <property type="nucleotide sequence ID" value="NZ_CP034465.1"/>
</dbReference>
<dbReference type="Gene3D" id="1.20.1270.360">
    <property type="match status" value="1"/>
</dbReference>
<dbReference type="KEGG" id="jeh:EJN90_04270"/>
<reference evidence="2" key="1">
    <citation type="submission" date="2018-12" db="EMBL/GenBank/DDBJ databases">
        <title>Complete genome sequencing of Jeotgalibaca sp. H21T32.</title>
        <authorList>
            <person name="Bae J.-W."/>
            <person name="Lee S.-Y."/>
        </authorList>
    </citation>
    <scope>NUCLEOTIDE SEQUENCE [LARGE SCALE GENOMIC DNA]</scope>
    <source>
        <strain evidence="2">H21T32</strain>
    </source>
</reference>
<dbReference type="PANTHER" id="PTHR37310:SF1">
    <property type="entry name" value="CYTOPLASMIC PROTEIN"/>
    <property type="match status" value="1"/>
</dbReference>
<proteinExistence type="predicted"/>
<dbReference type="InterPro" id="IPR005560">
    <property type="entry name" value="Csp_YhjQ"/>
</dbReference>
<dbReference type="Proteomes" id="UP000273326">
    <property type="component" value="Chromosome"/>
</dbReference>
<sequence>MEESVKDLMQKLTDCITACNHCFDQCLQEDDVKHMTECIRTDRECADICTIALSFLTREGSLKADLLQLCAITCQACGDECEKHSHDHCQECAKACFACAEACRTHPLIA</sequence>
<name>A0A3S9H9A9_9LACT</name>
<dbReference type="Pfam" id="PF03860">
    <property type="entry name" value="Csp"/>
    <property type="match status" value="1"/>
</dbReference>
<gene>
    <name evidence="1" type="ORF">EJN90_04270</name>
</gene>
<dbReference type="AlphaFoldDB" id="A0A3S9H9A9"/>
<dbReference type="PANTHER" id="PTHR37310">
    <property type="entry name" value="CYTOPLASMIC PROTEIN-RELATED"/>
    <property type="match status" value="1"/>
</dbReference>
<evidence type="ECO:0000313" key="1">
    <source>
        <dbReference type="EMBL" id="AZP03948.1"/>
    </source>
</evidence>
<organism evidence="1 2">
    <name type="scientific">Jeotgalibaca ciconiae</name>
    <dbReference type="NCBI Taxonomy" id="2496265"/>
    <lineage>
        <taxon>Bacteria</taxon>
        <taxon>Bacillati</taxon>
        <taxon>Bacillota</taxon>
        <taxon>Bacilli</taxon>
        <taxon>Lactobacillales</taxon>
        <taxon>Carnobacteriaceae</taxon>
        <taxon>Jeotgalibaca</taxon>
    </lineage>
</organism>